<dbReference type="InterPro" id="IPR017452">
    <property type="entry name" value="GPCR_Rhodpsn_7TM"/>
</dbReference>
<proteinExistence type="predicted"/>
<feature type="transmembrane region" description="Helical" evidence="5">
    <location>
        <begin position="248"/>
        <end position="272"/>
    </location>
</feature>
<dbReference type="SUPFAM" id="SSF81321">
    <property type="entry name" value="Family A G protein-coupled receptor-like"/>
    <property type="match status" value="1"/>
</dbReference>
<keyword evidence="4 5" id="KW-0472">Membrane</keyword>
<dbReference type="CDD" id="cd00637">
    <property type="entry name" value="7tm_classA_rhodopsin-like"/>
    <property type="match status" value="1"/>
</dbReference>
<dbReference type="Proteomes" id="UP001152747">
    <property type="component" value="Unassembled WGS sequence"/>
</dbReference>
<evidence type="ECO:0000256" key="4">
    <source>
        <dbReference type="ARBA" id="ARBA00023136"/>
    </source>
</evidence>
<organism evidence="7 8">
    <name type="scientific">Caenorhabditis angaria</name>
    <dbReference type="NCBI Taxonomy" id="860376"/>
    <lineage>
        <taxon>Eukaryota</taxon>
        <taxon>Metazoa</taxon>
        <taxon>Ecdysozoa</taxon>
        <taxon>Nematoda</taxon>
        <taxon>Chromadorea</taxon>
        <taxon>Rhabditida</taxon>
        <taxon>Rhabditina</taxon>
        <taxon>Rhabditomorpha</taxon>
        <taxon>Rhabditoidea</taxon>
        <taxon>Rhabditidae</taxon>
        <taxon>Peloderinae</taxon>
        <taxon>Caenorhabditis</taxon>
    </lineage>
</organism>
<dbReference type="Pfam" id="PF10328">
    <property type="entry name" value="7TM_GPCR_Srx"/>
    <property type="match status" value="1"/>
</dbReference>
<dbReference type="EMBL" id="CANHGI010000004">
    <property type="protein sequence ID" value="CAI5448770.1"/>
    <property type="molecule type" value="Genomic_DNA"/>
</dbReference>
<evidence type="ECO:0000313" key="7">
    <source>
        <dbReference type="EMBL" id="CAI5448770.1"/>
    </source>
</evidence>
<dbReference type="PROSITE" id="PS50262">
    <property type="entry name" value="G_PROTEIN_RECEP_F1_2"/>
    <property type="match status" value="1"/>
</dbReference>
<evidence type="ECO:0000256" key="2">
    <source>
        <dbReference type="ARBA" id="ARBA00022692"/>
    </source>
</evidence>
<dbReference type="GO" id="GO:0016020">
    <property type="term" value="C:membrane"/>
    <property type="evidence" value="ECO:0007669"/>
    <property type="project" value="UniProtKB-SubCell"/>
</dbReference>
<dbReference type="InterPro" id="IPR019430">
    <property type="entry name" value="7TM_GPCR_serpentine_rcpt_Srx"/>
</dbReference>
<dbReference type="PANTHER" id="PTHR23017:SF44">
    <property type="entry name" value="G-PROTEIN COUPLED RECEPTORS FAMILY 1 PROFILE DOMAIN-CONTAINING PROTEIN"/>
    <property type="match status" value="1"/>
</dbReference>
<evidence type="ECO:0000256" key="1">
    <source>
        <dbReference type="ARBA" id="ARBA00004370"/>
    </source>
</evidence>
<feature type="transmembrane region" description="Helical" evidence="5">
    <location>
        <begin position="215"/>
        <end position="236"/>
    </location>
</feature>
<gene>
    <name evidence="7" type="ORF">CAMP_LOCUS11407</name>
</gene>
<feature type="domain" description="G-protein coupled receptors family 1 profile" evidence="6">
    <location>
        <begin position="21"/>
        <end position="236"/>
    </location>
</feature>
<feature type="transmembrane region" description="Helical" evidence="5">
    <location>
        <begin position="82"/>
        <end position="102"/>
    </location>
</feature>
<feature type="transmembrane region" description="Helical" evidence="5">
    <location>
        <begin position="6"/>
        <end position="29"/>
    </location>
</feature>
<keyword evidence="3 5" id="KW-1133">Transmembrane helix</keyword>
<evidence type="ECO:0000256" key="3">
    <source>
        <dbReference type="ARBA" id="ARBA00022989"/>
    </source>
</evidence>
<keyword evidence="2 5" id="KW-0812">Transmembrane</keyword>
<dbReference type="AlphaFoldDB" id="A0A9P1INZ6"/>
<comment type="caution">
    <text evidence="7">The sequence shown here is derived from an EMBL/GenBank/DDBJ whole genome shotgun (WGS) entry which is preliminary data.</text>
</comment>
<protein>
    <recommendedName>
        <fullName evidence="6">G-protein coupled receptors family 1 profile domain-containing protein</fullName>
    </recommendedName>
</protein>
<accession>A0A9P1INZ6</accession>
<comment type="subcellular location">
    <subcellularLocation>
        <location evidence="1">Membrane</location>
    </subcellularLocation>
</comment>
<evidence type="ECO:0000259" key="6">
    <source>
        <dbReference type="PROSITE" id="PS50262"/>
    </source>
</evidence>
<reference evidence="7" key="1">
    <citation type="submission" date="2022-11" db="EMBL/GenBank/DDBJ databases">
        <authorList>
            <person name="Kikuchi T."/>
        </authorList>
    </citation>
    <scope>NUCLEOTIDE SEQUENCE</scope>
    <source>
        <strain evidence="7">PS1010</strain>
    </source>
</reference>
<keyword evidence="8" id="KW-1185">Reference proteome</keyword>
<feature type="transmembrane region" description="Helical" evidence="5">
    <location>
        <begin position="122"/>
        <end position="140"/>
    </location>
</feature>
<dbReference type="PANTHER" id="PTHR23017">
    <property type="entry name" value="SERPENTINE RECEPTOR, CLASS X"/>
    <property type="match status" value="1"/>
</dbReference>
<evidence type="ECO:0000313" key="8">
    <source>
        <dbReference type="Proteomes" id="UP001152747"/>
    </source>
</evidence>
<dbReference type="Gene3D" id="1.20.1070.10">
    <property type="entry name" value="Rhodopsin 7-helix transmembrane proteins"/>
    <property type="match status" value="1"/>
</dbReference>
<evidence type="ECO:0000256" key="5">
    <source>
        <dbReference type="SAM" id="Phobius"/>
    </source>
</evidence>
<dbReference type="OrthoDB" id="5825164at2759"/>
<feature type="transmembrane region" description="Helical" evidence="5">
    <location>
        <begin position="175"/>
        <end position="195"/>
    </location>
</feature>
<name>A0A9P1INZ6_9PELO</name>
<sequence>MENHQIAAIVVFPLAFLGVCANWTVAILITNLKSMKNAFGRLTGSQSIGDAMHSSLFAFYFVPMCFFDNQWLKNNSKHCGHILLIAYDISTYSHLLISLNRFSSIMFPMSYEKIFSMKNTNNYIAISWTLAILPSFYLYVYNDCKFFYIDDFWVFTFSTTPVCQTITWYADFIKYNSIVILIVIIDIITVIKVRLFNKKLENTSTCRKRSNEINFLKQACLQALVFVFELITYFIITPKVGAEYRWGRFFLSTVAWVCVHMLDGIITIIFNGEFSKLIFNKMNIKRYSISTHVSTTNH</sequence>